<feature type="compositionally biased region" description="Polar residues" evidence="1">
    <location>
        <begin position="253"/>
        <end position="263"/>
    </location>
</feature>
<feature type="region of interest" description="Disordered" evidence="1">
    <location>
        <begin position="224"/>
        <end position="263"/>
    </location>
</feature>
<dbReference type="PANTHER" id="PTHR46825">
    <property type="entry name" value="D-ALANYL-D-ALANINE-CARBOXYPEPTIDASE/ENDOPEPTIDASE AMPH"/>
    <property type="match status" value="1"/>
</dbReference>
<dbReference type="RefSeq" id="WP_162184775.1">
    <property type="nucleotide sequence ID" value="NZ_JOEF01000001.1"/>
</dbReference>
<dbReference type="GO" id="GO:0004180">
    <property type="term" value="F:carboxypeptidase activity"/>
    <property type="evidence" value="ECO:0007669"/>
    <property type="project" value="UniProtKB-KW"/>
</dbReference>
<keyword evidence="4" id="KW-0645">Protease</keyword>
<name>A0A1H0BUW8_ALLAB</name>
<accession>A0A1H0BUW8</accession>
<dbReference type="Gene3D" id="3.40.710.10">
    <property type="entry name" value="DD-peptidase/beta-lactamase superfamily"/>
    <property type="match status" value="1"/>
</dbReference>
<dbReference type="InterPro" id="IPR012338">
    <property type="entry name" value="Beta-lactam/transpept-like"/>
</dbReference>
<feature type="domain" description="Beta-lactamase-related" evidence="3">
    <location>
        <begin position="60"/>
        <end position="347"/>
    </location>
</feature>
<gene>
    <name evidence="4" type="ORF">SAMN04489726_6856</name>
</gene>
<dbReference type="EMBL" id="LT629701">
    <property type="protein sequence ID" value="SDN49386.1"/>
    <property type="molecule type" value="Genomic_DNA"/>
</dbReference>
<feature type="signal peptide" evidence="2">
    <location>
        <begin position="1"/>
        <end position="23"/>
    </location>
</feature>
<evidence type="ECO:0000313" key="4">
    <source>
        <dbReference type="EMBL" id="SDN49386.1"/>
    </source>
</evidence>
<keyword evidence="2" id="KW-0732">Signal</keyword>
<feature type="chain" id="PRO_5009247268" evidence="2">
    <location>
        <begin position="24"/>
        <end position="382"/>
    </location>
</feature>
<keyword evidence="5" id="KW-1185">Reference proteome</keyword>
<evidence type="ECO:0000259" key="3">
    <source>
        <dbReference type="Pfam" id="PF00144"/>
    </source>
</evidence>
<dbReference type="Pfam" id="PF00144">
    <property type="entry name" value="Beta-lactamase"/>
    <property type="match status" value="1"/>
</dbReference>
<evidence type="ECO:0000256" key="2">
    <source>
        <dbReference type="SAM" id="SignalP"/>
    </source>
</evidence>
<reference evidence="4 5" key="1">
    <citation type="submission" date="2016-10" db="EMBL/GenBank/DDBJ databases">
        <authorList>
            <person name="de Groot N.N."/>
        </authorList>
    </citation>
    <scope>NUCLEOTIDE SEQUENCE [LARGE SCALE GENOMIC DNA]</scope>
    <source>
        <strain evidence="4 5">DSM 44149</strain>
    </source>
</reference>
<dbReference type="Proteomes" id="UP000183376">
    <property type="component" value="Chromosome I"/>
</dbReference>
<dbReference type="eggNOG" id="COG1680">
    <property type="taxonomic scope" value="Bacteria"/>
</dbReference>
<evidence type="ECO:0000256" key="1">
    <source>
        <dbReference type="SAM" id="MobiDB-lite"/>
    </source>
</evidence>
<dbReference type="PANTHER" id="PTHR46825:SF7">
    <property type="entry name" value="D-ALANYL-D-ALANINE CARBOXYPEPTIDASE"/>
    <property type="match status" value="1"/>
</dbReference>
<sequence length="382" mass="41320">MRRALLLVIALAIAFVLSGQANALPDKGYDREQFQRDLDIRHRAGVIGVHGRIITGSGPDIVASSGFADLGTRRPVDPRGHYRIASNTKTFVATAVLQLVGDGRLGLDDTLERHLPGAVPGGAAITLRQLLQHTSGIANYHRGLPPANAENFERDRYRHYPPEELVRIAVSLGPDFPPGTKWSYSNTGYTLIGMVIDKVTGRSWRDHVRERIIAPLRLKDTSIPDRDPRLPRPHAKGYVQWTPGGPLTDATDHSPSTSNSAGEIISTSKDLSTFVRALLRGDVLRPDLLAEMKRTVPSGAAEFGDYGLGIARVALSCGGEYWSHGGNGAGYVSREAFAPDGSHGVAMGFSGITGRTMEELMSHGPAVRAQLDRVMCGLRKIN</sequence>
<dbReference type="STRING" id="211114.SAMN04489726_6856"/>
<dbReference type="InterPro" id="IPR050491">
    <property type="entry name" value="AmpC-like"/>
</dbReference>
<dbReference type="AlphaFoldDB" id="A0A1H0BUW8"/>
<keyword evidence="4" id="KW-0378">Hydrolase</keyword>
<dbReference type="InterPro" id="IPR001466">
    <property type="entry name" value="Beta-lactam-related"/>
</dbReference>
<keyword evidence="4" id="KW-0121">Carboxypeptidase</keyword>
<proteinExistence type="predicted"/>
<evidence type="ECO:0000313" key="5">
    <source>
        <dbReference type="Proteomes" id="UP000183376"/>
    </source>
</evidence>
<protein>
    <submittedName>
        <fullName evidence="4">D-alanyl-D-alanine carboxypeptidase</fullName>
    </submittedName>
</protein>
<organism evidence="4 5">
    <name type="scientific">Allokutzneria albata</name>
    <name type="common">Kibdelosporangium albatum</name>
    <dbReference type="NCBI Taxonomy" id="211114"/>
    <lineage>
        <taxon>Bacteria</taxon>
        <taxon>Bacillati</taxon>
        <taxon>Actinomycetota</taxon>
        <taxon>Actinomycetes</taxon>
        <taxon>Pseudonocardiales</taxon>
        <taxon>Pseudonocardiaceae</taxon>
        <taxon>Allokutzneria</taxon>
    </lineage>
</organism>
<dbReference type="SUPFAM" id="SSF56601">
    <property type="entry name" value="beta-lactamase/transpeptidase-like"/>
    <property type="match status" value="1"/>
</dbReference>